<gene>
    <name evidence="2" type="ORF">MELLADRAFT_65385</name>
</gene>
<dbReference type="Proteomes" id="UP000001072">
    <property type="component" value="Unassembled WGS sequence"/>
</dbReference>
<feature type="compositionally biased region" description="Polar residues" evidence="1">
    <location>
        <begin position="1"/>
        <end position="31"/>
    </location>
</feature>
<dbReference type="HOGENOM" id="CLU_032231_0_0_1"/>
<accession>F4RV54</accession>
<dbReference type="EMBL" id="GL883123">
    <property type="protein sequence ID" value="EGG03725.1"/>
    <property type="molecule type" value="Genomic_DNA"/>
</dbReference>
<proteinExistence type="predicted"/>
<dbReference type="InParanoid" id="F4RV54"/>
<reference evidence="3" key="1">
    <citation type="journal article" date="2011" name="Proc. Natl. Acad. Sci. U.S.A.">
        <title>Obligate biotrophy features unraveled by the genomic analysis of rust fungi.</title>
        <authorList>
            <person name="Duplessis S."/>
            <person name="Cuomo C.A."/>
            <person name="Lin Y.-C."/>
            <person name="Aerts A."/>
            <person name="Tisserant E."/>
            <person name="Veneault-Fourrey C."/>
            <person name="Joly D.L."/>
            <person name="Hacquard S."/>
            <person name="Amselem J."/>
            <person name="Cantarel B.L."/>
            <person name="Chiu R."/>
            <person name="Coutinho P.M."/>
            <person name="Feau N."/>
            <person name="Field M."/>
            <person name="Frey P."/>
            <person name="Gelhaye E."/>
            <person name="Goldberg J."/>
            <person name="Grabherr M.G."/>
            <person name="Kodira C.D."/>
            <person name="Kohler A."/>
            <person name="Kuees U."/>
            <person name="Lindquist E.A."/>
            <person name="Lucas S.M."/>
            <person name="Mago R."/>
            <person name="Mauceli E."/>
            <person name="Morin E."/>
            <person name="Murat C."/>
            <person name="Pangilinan J.L."/>
            <person name="Park R."/>
            <person name="Pearson M."/>
            <person name="Quesneville H."/>
            <person name="Rouhier N."/>
            <person name="Sakthikumar S."/>
            <person name="Salamov A.A."/>
            <person name="Schmutz J."/>
            <person name="Selles B."/>
            <person name="Shapiro H."/>
            <person name="Tanguay P."/>
            <person name="Tuskan G.A."/>
            <person name="Henrissat B."/>
            <person name="Van de Peer Y."/>
            <person name="Rouze P."/>
            <person name="Ellis J.G."/>
            <person name="Dodds P.N."/>
            <person name="Schein J.E."/>
            <person name="Zhong S."/>
            <person name="Hamelin R.C."/>
            <person name="Grigoriev I.V."/>
            <person name="Szabo L.J."/>
            <person name="Martin F."/>
        </authorList>
    </citation>
    <scope>NUCLEOTIDE SEQUENCE [LARGE SCALE GENOMIC DNA]</scope>
    <source>
        <strain evidence="3">98AG31 / pathotype 3-4-7</strain>
    </source>
</reference>
<evidence type="ECO:0000313" key="3">
    <source>
        <dbReference type="Proteomes" id="UP000001072"/>
    </source>
</evidence>
<keyword evidence="3" id="KW-1185">Reference proteome</keyword>
<feature type="compositionally biased region" description="Polar residues" evidence="1">
    <location>
        <begin position="47"/>
        <end position="57"/>
    </location>
</feature>
<name>F4RV54_MELLP</name>
<protein>
    <submittedName>
        <fullName evidence="2">Uncharacterized protein</fullName>
    </submittedName>
</protein>
<dbReference type="VEuPathDB" id="FungiDB:MELLADRAFT_65385"/>
<organism evidence="3">
    <name type="scientific">Melampsora larici-populina (strain 98AG31 / pathotype 3-4-7)</name>
    <name type="common">Poplar leaf rust fungus</name>
    <dbReference type="NCBI Taxonomy" id="747676"/>
    <lineage>
        <taxon>Eukaryota</taxon>
        <taxon>Fungi</taxon>
        <taxon>Dikarya</taxon>
        <taxon>Basidiomycota</taxon>
        <taxon>Pucciniomycotina</taxon>
        <taxon>Pucciniomycetes</taxon>
        <taxon>Pucciniales</taxon>
        <taxon>Melampsoraceae</taxon>
        <taxon>Melampsora</taxon>
    </lineage>
</organism>
<evidence type="ECO:0000313" key="2">
    <source>
        <dbReference type="EMBL" id="EGG03725.1"/>
    </source>
</evidence>
<feature type="region of interest" description="Disordered" evidence="1">
    <location>
        <begin position="1"/>
        <end position="73"/>
    </location>
</feature>
<dbReference type="GeneID" id="18930429"/>
<evidence type="ECO:0000256" key="1">
    <source>
        <dbReference type="SAM" id="MobiDB-lite"/>
    </source>
</evidence>
<dbReference type="AlphaFoldDB" id="F4RV54"/>
<dbReference type="KEGG" id="mlr:MELLADRAFT_65385"/>
<dbReference type="RefSeq" id="XP_007413172.1">
    <property type="nucleotide sequence ID" value="XM_007413110.1"/>
</dbReference>
<sequence length="344" mass="38833">MDLTSTENNNLLNQTDESNPLSNLIQTQVTLNDEDQSDTEEPAKITDLTQTKSNTINSDEDEEDEVTNTQVEKDNESVKKVMVNAEVLDKETGTEITGGHIMTPATSTMPLSAYPCPGEMELLTINPLLQLRKPGFVPTANLPLELQLWWNFHSETHVSDADMNLWAMVKPMSDTRMNSTYESVKLSLSSFVSYFETILGPGLNQFILIRFKNATVKETLQQNTRLDCGVLVIFNGSTRTSLLIFNLEPISKLTPIMSSLLVAVTGLPFHLRHRNITEELFEILKAHGTNDRFQITFIREPNTSPAYTFNGARIFEIHFEQKAASHWFDVLSQDKGYLTITPWN</sequence>